<feature type="transmembrane region" description="Helical" evidence="12">
    <location>
        <begin position="215"/>
        <end position="232"/>
    </location>
</feature>
<dbReference type="InterPro" id="IPR003439">
    <property type="entry name" value="ABC_transporter-like_ATP-bd"/>
</dbReference>
<dbReference type="GO" id="GO:0140359">
    <property type="term" value="F:ABC-type transporter activity"/>
    <property type="evidence" value="ECO:0007669"/>
    <property type="project" value="InterPro"/>
</dbReference>
<dbReference type="PROSITE" id="PS50929">
    <property type="entry name" value="ABC_TM1F"/>
    <property type="match status" value="1"/>
</dbReference>
<dbReference type="SMART" id="SM00382">
    <property type="entry name" value="AAA"/>
    <property type="match status" value="1"/>
</dbReference>
<evidence type="ECO:0000313" key="16">
    <source>
        <dbReference type="Proteomes" id="UP000824062"/>
    </source>
</evidence>
<dbReference type="PANTHER" id="PTHR24221:SF499">
    <property type="entry name" value="FATTY ACID ABC TRANSPORTER ATP-BINDING_PERMEASE PROTEIN"/>
    <property type="match status" value="1"/>
</dbReference>
<organism evidence="15 16">
    <name type="scientific">Candidatus Olsenella pullistercoris</name>
    <dbReference type="NCBI Taxonomy" id="2838712"/>
    <lineage>
        <taxon>Bacteria</taxon>
        <taxon>Bacillati</taxon>
        <taxon>Actinomycetota</taxon>
        <taxon>Coriobacteriia</taxon>
        <taxon>Coriobacteriales</taxon>
        <taxon>Atopobiaceae</taxon>
        <taxon>Olsenella</taxon>
    </lineage>
</organism>
<dbReference type="PROSITE" id="PS00211">
    <property type="entry name" value="ABC_TRANSPORTER_1"/>
    <property type="match status" value="1"/>
</dbReference>
<dbReference type="CDD" id="cd03254">
    <property type="entry name" value="ABCC_Glucan_exporter_like"/>
    <property type="match status" value="1"/>
</dbReference>
<dbReference type="Pfam" id="PF00664">
    <property type="entry name" value="ABC_membrane"/>
    <property type="match status" value="1"/>
</dbReference>
<feature type="transmembrane region" description="Helical" evidence="12">
    <location>
        <begin position="65"/>
        <end position="86"/>
    </location>
</feature>
<evidence type="ECO:0000256" key="3">
    <source>
        <dbReference type="ARBA" id="ARBA00022692"/>
    </source>
</evidence>
<keyword evidence="7 12" id="KW-0472">Membrane</keyword>
<feature type="transmembrane region" description="Helical" evidence="12">
    <location>
        <begin position="189"/>
        <end position="209"/>
    </location>
</feature>
<comment type="caution">
    <text evidence="15">The sequence shown here is derived from an EMBL/GenBank/DDBJ whole genome shotgun (WGS) entry which is preliminary data.</text>
</comment>
<proteinExistence type="inferred from homology"/>
<dbReference type="InterPro" id="IPR039421">
    <property type="entry name" value="Type_1_exporter"/>
</dbReference>
<dbReference type="Proteomes" id="UP000824062">
    <property type="component" value="Unassembled WGS sequence"/>
</dbReference>
<evidence type="ECO:0000256" key="4">
    <source>
        <dbReference type="ARBA" id="ARBA00022741"/>
    </source>
</evidence>
<dbReference type="FunFam" id="3.40.50.300:FF:000287">
    <property type="entry name" value="Multidrug ABC transporter ATP-binding protein"/>
    <property type="match status" value="1"/>
</dbReference>
<sequence>MPARNNSAENVLVNVTGSNQPTEPERQPERQNVAGRRRPEAPRRGGRSRTLGRLVKTLFSFYPRLLPLVICCIVVSAVLSALPATFMQRALEVVTAHWETGDWEAVAGQIGVLVASLIGIYAVSLVLNFTWTRAMAVITQGSLEKFRERLFGHMQDLPISFFDQHQRGDIMSHYTNDIDALRQMIGQSLPNITLTIVTLISVFSVMIFYSVWMAAVIVAGVLFMAYMTKVLGSRSARNFVAQQKEIGVVEGHVEEVMNGQRVVKVFCHEDAAQEDFDVLNRRLFEASRSANMYTNTLGPILMNLGNLLYVIVALVGGVFIELGVPNLSISGLPFSIAVTVPFLNMTRQFSGQIGQISQQINSVVMGLAGAERIFELMDEEPEHDEGYVELVACTIDRDGTVRECDRRSGDWAGQWAWRHPHKADGTVTYTPLKGDVRLFDVDFAYRKGHTVLHDVSVWAKPGQKVAFVGATGAGKTTITNLINRFYDIEDGKIRYDGININKIKKSDLRRSLGVVLQDVNLFTGTVMDNIRFGRLDATDDECVAAARLVGADGFIKRLPDGYDTMLTDNGSNLSQGQRQLLSIARCAVADPPVMILDEATSSIDTHTEAIVQRGMDALMTGRTTFVIAHRLSTVQNSDAIIVLDHGRIIERGTHDELIAKKGTYYQLYTGAFELE</sequence>
<evidence type="ECO:0000256" key="12">
    <source>
        <dbReference type="SAM" id="Phobius"/>
    </source>
</evidence>
<feature type="compositionally biased region" description="Polar residues" evidence="11">
    <location>
        <begin position="1"/>
        <end position="22"/>
    </location>
</feature>
<gene>
    <name evidence="15" type="ORF">IAA19_04540</name>
</gene>
<evidence type="ECO:0000313" key="15">
    <source>
        <dbReference type="EMBL" id="HIZ46269.1"/>
    </source>
</evidence>
<dbReference type="CDD" id="cd18547">
    <property type="entry name" value="ABC_6TM_Tm288_like"/>
    <property type="match status" value="1"/>
</dbReference>
<feature type="region of interest" description="Disordered" evidence="11">
    <location>
        <begin position="1"/>
        <end position="47"/>
    </location>
</feature>
<dbReference type="GO" id="GO:0005524">
    <property type="term" value="F:ATP binding"/>
    <property type="evidence" value="ECO:0007669"/>
    <property type="project" value="UniProtKB-KW"/>
</dbReference>
<reference evidence="15" key="2">
    <citation type="submission" date="2021-04" db="EMBL/GenBank/DDBJ databases">
        <authorList>
            <person name="Gilroy R."/>
        </authorList>
    </citation>
    <scope>NUCLEOTIDE SEQUENCE</scope>
    <source>
        <strain evidence="15">ChiHjej12B11-14209</strain>
    </source>
</reference>
<evidence type="ECO:0000256" key="7">
    <source>
        <dbReference type="ARBA" id="ARBA00023136"/>
    </source>
</evidence>
<evidence type="ECO:0000256" key="9">
    <source>
        <dbReference type="ARBA" id="ARBA00061644"/>
    </source>
</evidence>
<dbReference type="InterPro" id="IPR003593">
    <property type="entry name" value="AAA+_ATPase"/>
</dbReference>
<dbReference type="Gene3D" id="1.20.1560.10">
    <property type="entry name" value="ABC transporter type 1, transmembrane domain"/>
    <property type="match status" value="1"/>
</dbReference>
<reference evidence="15" key="1">
    <citation type="journal article" date="2021" name="PeerJ">
        <title>Extensive microbial diversity within the chicken gut microbiome revealed by metagenomics and culture.</title>
        <authorList>
            <person name="Gilroy R."/>
            <person name="Ravi A."/>
            <person name="Getino M."/>
            <person name="Pursley I."/>
            <person name="Horton D.L."/>
            <person name="Alikhan N.F."/>
            <person name="Baker D."/>
            <person name="Gharbi K."/>
            <person name="Hall N."/>
            <person name="Watson M."/>
            <person name="Adriaenssens E.M."/>
            <person name="Foster-Nyarko E."/>
            <person name="Jarju S."/>
            <person name="Secka A."/>
            <person name="Antonio M."/>
            <person name="Oren A."/>
            <person name="Chaudhuri R.R."/>
            <person name="La Ragione R."/>
            <person name="Hildebrand F."/>
            <person name="Pallen M.J."/>
        </authorList>
    </citation>
    <scope>NUCLEOTIDE SEQUENCE</scope>
    <source>
        <strain evidence="15">ChiHjej12B11-14209</strain>
    </source>
</reference>
<name>A0A9D2JF09_9ACTN</name>
<comment type="similarity">
    <text evidence="9">Belongs to the ABC transporter superfamily. Lipid exporter (TC 3.A.1.106) family.</text>
</comment>
<dbReference type="GO" id="GO:0016887">
    <property type="term" value="F:ATP hydrolysis activity"/>
    <property type="evidence" value="ECO:0007669"/>
    <property type="project" value="InterPro"/>
</dbReference>
<evidence type="ECO:0000259" key="14">
    <source>
        <dbReference type="PROSITE" id="PS50929"/>
    </source>
</evidence>
<comment type="function">
    <text evidence="8">ABC transporter involved in fatty acid import. Transmembrane domains (TMD) form a pore in the membrane and the ATP-binding domain (NBD) is responsible for energy generation.</text>
</comment>
<dbReference type="PANTHER" id="PTHR24221">
    <property type="entry name" value="ATP-BINDING CASSETTE SUB-FAMILY B"/>
    <property type="match status" value="1"/>
</dbReference>
<dbReference type="PROSITE" id="PS50893">
    <property type="entry name" value="ABC_TRANSPORTER_2"/>
    <property type="match status" value="1"/>
</dbReference>
<dbReference type="InterPro" id="IPR017871">
    <property type="entry name" value="ABC_transporter-like_CS"/>
</dbReference>
<feature type="transmembrane region" description="Helical" evidence="12">
    <location>
        <begin position="106"/>
        <end position="127"/>
    </location>
</feature>
<dbReference type="InterPro" id="IPR027417">
    <property type="entry name" value="P-loop_NTPase"/>
</dbReference>
<feature type="transmembrane region" description="Helical" evidence="12">
    <location>
        <begin position="300"/>
        <end position="320"/>
    </location>
</feature>
<dbReference type="InterPro" id="IPR011527">
    <property type="entry name" value="ABC1_TM_dom"/>
</dbReference>
<dbReference type="SUPFAM" id="SSF52540">
    <property type="entry name" value="P-loop containing nucleoside triphosphate hydrolases"/>
    <property type="match status" value="1"/>
</dbReference>
<keyword evidence="3 12" id="KW-0812">Transmembrane</keyword>
<evidence type="ECO:0000256" key="6">
    <source>
        <dbReference type="ARBA" id="ARBA00022989"/>
    </source>
</evidence>
<keyword evidence="2" id="KW-0813">Transport</keyword>
<evidence type="ECO:0000256" key="10">
    <source>
        <dbReference type="ARBA" id="ARBA00071747"/>
    </source>
</evidence>
<feature type="domain" description="ABC transporter" evidence="13">
    <location>
        <begin position="436"/>
        <end position="670"/>
    </location>
</feature>
<dbReference type="EMBL" id="DXBM01000039">
    <property type="protein sequence ID" value="HIZ46269.1"/>
    <property type="molecule type" value="Genomic_DNA"/>
</dbReference>
<dbReference type="AlphaFoldDB" id="A0A9D2JF09"/>
<evidence type="ECO:0000259" key="13">
    <source>
        <dbReference type="PROSITE" id="PS50893"/>
    </source>
</evidence>
<dbReference type="GO" id="GO:0005886">
    <property type="term" value="C:plasma membrane"/>
    <property type="evidence" value="ECO:0007669"/>
    <property type="project" value="UniProtKB-SubCell"/>
</dbReference>
<keyword evidence="4" id="KW-0547">Nucleotide-binding</keyword>
<keyword evidence="6 12" id="KW-1133">Transmembrane helix</keyword>
<evidence type="ECO:0000256" key="8">
    <source>
        <dbReference type="ARBA" id="ARBA00055053"/>
    </source>
</evidence>
<feature type="domain" description="ABC transmembrane type-1" evidence="14">
    <location>
        <begin position="68"/>
        <end position="365"/>
    </location>
</feature>
<evidence type="ECO:0000256" key="1">
    <source>
        <dbReference type="ARBA" id="ARBA00004651"/>
    </source>
</evidence>
<dbReference type="Gene3D" id="3.40.50.300">
    <property type="entry name" value="P-loop containing nucleotide triphosphate hydrolases"/>
    <property type="match status" value="1"/>
</dbReference>
<dbReference type="Pfam" id="PF00005">
    <property type="entry name" value="ABC_tran"/>
    <property type="match status" value="1"/>
</dbReference>
<accession>A0A9D2JF09</accession>
<keyword evidence="5 15" id="KW-0067">ATP-binding</keyword>
<dbReference type="SUPFAM" id="SSF90123">
    <property type="entry name" value="ABC transporter transmembrane region"/>
    <property type="match status" value="1"/>
</dbReference>
<protein>
    <recommendedName>
        <fullName evidence="10">Fatty acid ABC transporter ATP-binding/permease protein</fullName>
    </recommendedName>
</protein>
<evidence type="ECO:0000256" key="2">
    <source>
        <dbReference type="ARBA" id="ARBA00022448"/>
    </source>
</evidence>
<evidence type="ECO:0000256" key="11">
    <source>
        <dbReference type="SAM" id="MobiDB-lite"/>
    </source>
</evidence>
<comment type="subcellular location">
    <subcellularLocation>
        <location evidence="1">Cell membrane</location>
        <topology evidence="1">Multi-pass membrane protein</topology>
    </subcellularLocation>
</comment>
<evidence type="ECO:0000256" key="5">
    <source>
        <dbReference type="ARBA" id="ARBA00022840"/>
    </source>
</evidence>
<dbReference type="InterPro" id="IPR036640">
    <property type="entry name" value="ABC1_TM_sf"/>
</dbReference>